<dbReference type="EMBL" id="JACXSS010000001">
    <property type="protein sequence ID" value="MBD9357141.1"/>
    <property type="molecule type" value="Genomic_DNA"/>
</dbReference>
<protein>
    <submittedName>
        <fullName evidence="1">Uncharacterized protein</fullName>
    </submittedName>
</protein>
<evidence type="ECO:0000313" key="1">
    <source>
        <dbReference type="EMBL" id="MBD9357141.1"/>
    </source>
</evidence>
<gene>
    <name evidence="1" type="ORF">IE877_14855</name>
</gene>
<evidence type="ECO:0000313" key="2">
    <source>
        <dbReference type="Proteomes" id="UP000652176"/>
    </source>
</evidence>
<comment type="caution">
    <text evidence="1">The sequence shown here is derived from an EMBL/GenBank/DDBJ whole genome shotgun (WGS) entry which is preliminary data.</text>
</comment>
<reference evidence="1 2" key="1">
    <citation type="submission" date="2020-09" db="EMBL/GenBank/DDBJ databases">
        <title>Methylomonas albis sp. nov. and Methylomonas fluvii sp. nov.: Two cold-adapted methanotrophs from the River Elbe and an amended description of Methylovulum psychrotolerans strain Eb1.</title>
        <authorList>
            <person name="Bussmann I.K."/>
            <person name="Klings K.-W."/>
            <person name="Warnstedt J."/>
            <person name="Hoppert M."/>
            <person name="Saborowski A."/>
            <person name="Horn F."/>
            <person name="Liebner S."/>
        </authorList>
    </citation>
    <scope>NUCLEOTIDE SEQUENCE [LARGE SCALE GENOMIC DNA]</scope>
    <source>
        <strain evidence="1 2">EbA</strain>
    </source>
</reference>
<accession>A0ABR9D2V9</accession>
<dbReference type="Proteomes" id="UP000652176">
    <property type="component" value="Unassembled WGS sequence"/>
</dbReference>
<keyword evidence="2" id="KW-1185">Reference proteome</keyword>
<dbReference type="RefSeq" id="WP_192375439.1">
    <property type="nucleotide sequence ID" value="NZ_CAJHIV010000001.1"/>
</dbReference>
<sequence>MSSPRFKATRSDGTDATSELLSFAEAIGLESVVAGRYSFLLLLELFGATRSGMLNPAKVVNQIRVLEGVEVAKGLKAATPFKYPPLQGLWHQHYLEDGLPSMTHNIQRGIDKFGLPWFKQKIADAEASGEEWYVTEADVAHIAHDAIASNWERLINKKALTGEWLIFAKHEGKNYYLSLGKHNSGDDLLRSQIDAICLQEFPFLKNILDAQSSQLSP</sequence>
<proteinExistence type="predicted"/>
<organism evidence="1 2">
    <name type="scientific">Methylomonas albis</name>
    <dbReference type="NCBI Taxonomy" id="1854563"/>
    <lineage>
        <taxon>Bacteria</taxon>
        <taxon>Pseudomonadati</taxon>
        <taxon>Pseudomonadota</taxon>
        <taxon>Gammaproteobacteria</taxon>
        <taxon>Methylococcales</taxon>
        <taxon>Methylococcaceae</taxon>
        <taxon>Methylomonas</taxon>
    </lineage>
</organism>
<name>A0ABR9D2V9_9GAMM</name>